<sequence>MPLPRSGEAHPVEGPWVNPARQGSGQAGSLADPMLDWGGPLPACAGLGETDAAHPQPPPEGEGSLSDVIAL</sequence>
<comment type="caution">
    <text evidence="2">The sequence shown here is derived from an EMBL/GenBank/DDBJ whole genome shotgun (WGS) entry which is preliminary data.</text>
</comment>
<name>A0A2G1BQB9_9FLAO</name>
<evidence type="ECO:0000313" key="3">
    <source>
        <dbReference type="Proteomes" id="UP000222163"/>
    </source>
</evidence>
<proteinExistence type="predicted"/>
<dbReference type="EMBL" id="PDUU01001108">
    <property type="protein sequence ID" value="PHN95765.1"/>
    <property type="molecule type" value="Genomic_DNA"/>
</dbReference>
<gene>
    <name evidence="2" type="ORF">CSC81_18790</name>
</gene>
<evidence type="ECO:0000313" key="2">
    <source>
        <dbReference type="EMBL" id="PHN95765.1"/>
    </source>
</evidence>
<organism evidence="2 3">
    <name type="scientific">Tenacibaculum discolor</name>
    <dbReference type="NCBI Taxonomy" id="361581"/>
    <lineage>
        <taxon>Bacteria</taxon>
        <taxon>Pseudomonadati</taxon>
        <taxon>Bacteroidota</taxon>
        <taxon>Flavobacteriia</taxon>
        <taxon>Flavobacteriales</taxon>
        <taxon>Flavobacteriaceae</taxon>
        <taxon>Tenacibaculum</taxon>
    </lineage>
</organism>
<evidence type="ECO:0000256" key="1">
    <source>
        <dbReference type="SAM" id="MobiDB-lite"/>
    </source>
</evidence>
<reference evidence="2 3" key="1">
    <citation type="journal article" date="2016" name="Nat. Commun.">
        <title>Microbial interactions lead to rapid micro-scale successions on model marine particles.</title>
        <authorList>
            <person name="Datta M.S."/>
            <person name="Sliwerska E."/>
            <person name="Gore J."/>
            <person name="Polz M.F."/>
            <person name="Cordero O.X."/>
        </authorList>
    </citation>
    <scope>NUCLEOTIDE SEQUENCE [LARGE SCALE GENOMIC DNA]</scope>
    <source>
        <strain evidence="2 3">4G03</strain>
    </source>
</reference>
<dbReference type="AlphaFoldDB" id="A0A2G1BQB9"/>
<feature type="region of interest" description="Disordered" evidence="1">
    <location>
        <begin position="1"/>
        <end position="71"/>
    </location>
</feature>
<dbReference type="Proteomes" id="UP000222163">
    <property type="component" value="Unassembled WGS sequence"/>
</dbReference>
<accession>A0A2G1BQB9</accession>
<protein>
    <submittedName>
        <fullName evidence="2">Uncharacterized protein</fullName>
    </submittedName>
</protein>